<dbReference type="PANTHER" id="PTHR11055:SF37">
    <property type="entry name" value="ATP SULFURYLASE 2"/>
    <property type="match status" value="1"/>
</dbReference>
<dbReference type="AlphaFoldDB" id="A0A1T4QYU4"/>
<evidence type="ECO:0000313" key="8">
    <source>
        <dbReference type="Proteomes" id="UP000190625"/>
    </source>
</evidence>
<dbReference type="GO" id="GO:0005524">
    <property type="term" value="F:ATP binding"/>
    <property type="evidence" value="ECO:0007669"/>
    <property type="project" value="UniProtKB-KW"/>
</dbReference>
<dbReference type="Gene3D" id="3.40.50.300">
    <property type="entry name" value="P-loop containing nucleotide triphosphate hydrolases"/>
    <property type="match status" value="1"/>
</dbReference>
<protein>
    <submittedName>
        <fullName evidence="7">Adenylylsulfate kinase</fullName>
    </submittedName>
</protein>
<dbReference type="Gene3D" id="2.40.30.10">
    <property type="entry name" value="Translation factors"/>
    <property type="match status" value="1"/>
</dbReference>
<dbReference type="InterPro" id="IPR009001">
    <property type="entry name" value="Transl_elong_EF1A/Init_IF2_C"/>
</dbReference>
<dbReference type="SUPFAM" id="SSF50465">
    <property type="entry name" value="EF-Tu/eEF-1alpha/eIF2-gamma C-terminal domain"/>
    <property type="match status" value="1"/>
</dbReference>
<evidence type="ECO:0000256" key="5">
    <source>
        <dbReference type="ARBA" id="ARBA00023134"/>
    </source>
</evidence>
<reference evidence="8" key="1">
    <citation type="submission" date="2017-02" db="EMBL/GenBank/DDBJ databases">
        <authorList>
            <person name="Varghese N."/>
            <person name="Submissions S."/>
        </authorList>
    </citation>
    <scope>NUCLEOTIDE SEQUENCE [LARGE SCALE GENOMIC DNA]</scope>
    <source>
        <strain evidence="8">ATCC BAA-73</strain>
    </source>
</reference>
<dbReference type="RefSeq" id="WP_143555731.1">
    <property type="nucleotide sequence ID" value="NZ_FUWM01000036.1"/>
</dbReference>
<evidence type="ECO:0000256" key="4">
    <source>
        <dbReference type="ARBA" id="ARBA00022840"/>
    </source>
</evidence>
<evidence type="ECO:0000313" key="7">
    <source>
        <dbReference type="EMBL" id="SKA08893.1"/>
    </source>
</evidence>
<keyword evidence="3" id="KW-0547">Nucleotide-binding</keyword>
<accession>A0A1T4QYU4</accession>
<keyword evidence="4" id="KW-0067">ATP-binding</keyword>
<keyword evidence="2" id="KW-0808">Transferase</keyword>
<evidence type="ECO:0000256" key="3">
    <source>
        <dbReference type="ARBA" id="ARBA00022741"/>
    </source>
</evidence>
<dbReference type="PANTHER" id="PTHR11055">
    <property type="entry name" value="BIFUNCTIONAL 3'-PHOSPHOADENOSINE 5'-PHOSPHOSULFATE SYNTHASE"/>
    <property type="match status" value="1"/>
</dbReference>
<proteinExistence type="predicted"/>
<keyword evidence="8" id="KW-1185">Reference proteome</keyword>
<comment type="pathway">
    <text evidence="1">Sulfur metabolism; hydrogen sulfide biosynthesis; sulfite from sulfate: step 2/3.</text>
</comment>
<dbReference type="EMBL" id="FUWM01000036">
    <property type="protein sequence ID" value="SKA08893.1"/>
    <property type="molecule type" value="Genomic_DNA"/>
</dbReference>
<organism evidence="7 8">
    <name type="scientific">Selenihalanaerobacter shriftii</name>
    <dbReference type="NCBI Taxonomy" id="142842"/>
    <lineage>
        <taxon>Bacteria</taxon>
        <taxon>Bacillati</taxon>
        <taxon>Bacillota</taxon>
        <taxon>Clostridia</taxon>
        <taxon>Halanaerobiales</taxon>
        <taxon>Halobacteroidaceae</taxon>
        <taxon>Selenihalanaerobacter</taxon>
    </lineage>
</organism>
<feature type="domain" description="APS kinase" evidence="6">
    <location>
        <begin position="93"/>
        <end position="197"/>
    </location>
</feature>
<evidence type="ECO:0000259" key="6">
    <source>
        <dbReference type="Pfam" id="PF01583"/>
    </source>
</evidence>
<name>A0A1T4QYU4_9FIRM</name>
<dbReference type="GO" id="GO:0004020">
    <property type="term" value="F:adenylylsulfate kinase activity"/>
    <property type="evidence" value="ECO:0007669"/>
    <property type="project" value="UniProtKB-EC"/>
</dbReference>
<sequence>NQDEVKDKIERHDVAECILKLDKAIAFDLTSEIAETSRFVIVDEHEIAGGGIVQAALEDEQSWVREKVMLRNYKWEKSHITNDERAEKYNQKSTLVVITGEEDVGKKPTAKALEKRLFDDGKIVYFLGIGNLLYGVDADIKGQSNNHREEHLRRLAEVSHIMLDAGAILAVTAVELTQEDLELIKTTVNADKIETVWLGENVTTDIDYDLHIPEFEEVKDAAQQIKNLLQERGIIFNPWK</sequence>
<feature type="non-terminal residue" evidence="7">
    <location>
        <position position="1"/>
    </location>
</feature>
<dbReference type="GO" id="GO:0000103">
    <property type="term" value="P:sulfate assimilation"/>
    <property type="evidence" value="ECO:0007669"/>
    <property type="project" value="TreeGrafter"/>
</dbReference>
<keyword evidence="5" id="KW-0342">GTP-binding</keyword>
<evidence type="ECO:0000256" key="2">
    <source>
        <dbReference type="ARBA" id="ARBA00022679"/>
    </source>
</evidence>
<dbReference type="InterPro" id="IPR059117">
    <property type="entry name" value="APS_kinase_dom"/>
</dbReference>
<dbReference type="InterPro" id="IPR027417">
    <property type="entry name" value="P-loop_NTPase"/>
</dbReference>
<dbReference type="Pfam" id="PF01583">
    <property type="entry name" value="APS_kinase"/>
    <property type="match status" value="1"/>
</dbReference>
<dbReference type="GO" id="GO:0005525">
    <property type="term" value="F:GTP binding"/>
    <property type="evidence" value="ECO:0007669"/>
    <property type="project" value="UniProtKB-KW"/>
</dbReference>
<dbReference type="Proteomes" id="UP000190625">
    <property type="component" value="Unassembled WGS sequence"/>
</dbReference>
<evidence type="ECO:0000256" key="1">
    <source>
        <dbReference type="ARBA" id="ARBA00004806"/>
    </source>
</evidence>
<dbReference type="STRING" id="142842.SAMN02745118_02761"/>
<gene>
    <name evidence="7" type="ORF">SAMN02745118_02761</name>
</gene>
<keyword evidence="7" id="KW-0418">Kinase</keyword>